<proteinExistence type="predicted"/>
<comment type="caution">
    <text evidence="2">The sequence shown here is derived from an EMBL/GenBank/DDBJ whole genome shotgun (WGS) entry which is preliminary data.</text>
</comment>
<organism evidence="2 3">
    <name type="scientific">Polarella glacialis</name>
    <name type="common">Dinoflagellate</name>
    <dbReference type="NCBI Taxonomy" id="89957"/>
    <lineage>
        <taxon>Eukaryota</taxon>
        <taxon>Sar</taxon>
        <taxon>Alveolata</taxon>
        <taxon>Dinophyceae</taxon>
        <taxon>Suessiales</taxon>
        <taxon>Suessiaceae</taxon>
        <taxon>Polarella</taxon>
    </lineage>
</organism>
<reference evidence="2" key="1">
    <citation type="submission" date="2021-02" db="EMBL/GenBank/DDBJ databases">
        <authorList>
            <person name="Dougan E. K."/>
            <person name="Rhodes N."/>
            <person name="Thang M."/>
            <person name="Chan C."/>
        </authorList>
    </citation>
    <scope>NUCLEOTIDE SEQUENCE</scope>
</reference>
<dbReference type="AlphaFoldDB" id="A0A813ED32"/>
<feature type="transmembrane region" description="Helical" evidence="1">
    <location>
        <begin position="54"/>
        <end position="75"/>
    </location>
</feature>
<keyword evidence="1" id="KW-1133">Transmembrane helix</keyword>
<name>A0A813ED32_POLGL</name>
<feature type="transmembrane region" description="Helical" evidence="1">
    <location>
        <begin position="226"/>
        <end position="251"/>
    </location>
</feature>
<keyword evidence="1" id="KW-0472">Membrane</keyword>
<keyword evidence="3" id="KW-1185">Reference proteome</keyword>
<sequence>MYRPFRPSDGGASVGGFVQSERLHEYQYNVIFVGFTLFICSSAIVYLTQNLSSVLVPLIWAAFTAVPLTGLISVINPFIIRCTSICCGHAQGKKSIPFTILAGEIFVRIRCDKGRTLLDEVNAPGSDICGRCMEAERAYCCRRRVRVKELKAKDPADQALLPKREVNRLVKGWKYYVQEAKERPANSNEVFLDLSLDHAAHYPAMVTPTADMPTLQGLLEIDKTHFVSYTVAVVVALSFIGCCLAVFIWLVSCGVEALTKNVSAYVKGGREFIDWGIGYAQEVLPPDLASKLDQHAQAQLQEKLPELASSILGLV</sequence>
<gene>
    <name evidence="2" type="ORF">PGLA1383_LOCUS16600</name>
</gene>
<evidence type="ECO:0008006" key="4">
    <source>
        <dbReference type="Google" id="ProtNLM"/>
    </source>
</evidence>
<accession>A0A813ED32</accession>
<feature type="transmembrane region" description="Helical" evidence="1">
    <location>
        <begin position="28"/>
        <end position="48"/>
    </location>
</feature>
<keyword evidence="1" id="KW-0812">Transmembrane</keyword>
<protein>
    <recommendedName>
        <fullName evidence="4">Transmembrane protein</fullName>
    </recommendedName>
</protein>
<dbReference type="EMBL" id="CAJNNV010010085">
    <property type="protein sequence ID" value="CAE8598189.1"/>
    <property type="molecule type" value="Genomic_DNA"/>
</dbReference>
<evidence type="ECO:0000256" key="1">
    <source>
        <dbReference type="SAM" id="Phobius"/>
    </source>
</evidence>
<evidence type="ECO:0000313" key="2">
    <source>
        <dbReference type="EMBL" id="CAE8598189.1"/>
    </source>
</evidence>
<evidence type="ECO:0000313" key="3">
    <source>
        <dbReference type="Proteomes" id="UP000654075"/>
    </source>
</evidence>
<dbReference type="Proteomes" id="UP000654075">
    <property type="component" value="Unassembled WGS sequence"/>
</dbReference>
<feature type="non-terminal residue" evidence="2">
    <location>
        <position position="315"/>
    </location>
</feature>